<keyword evidence="5" id="KW-1185">Reference proteome</keyword>
<dbReference type="RefSeq" id="WP_378223049.1">
    <property type="nucleotide sequence ID" value="NZ_JBHRTK010000016.1"/>
</dbReference>
<name>A0ABV7KCU7_9HYPH</name>
<dbReference type="PROSITE" id="PS51186">
    <property type="entry name" value="GNAT"/>
    <property type="match status" value="1"/>
</dbReference>
<dbReference type="EC" id="2.3.-.-" evidence="4"/>
<organism evidence="4 5">
    <name type="scientific">Aquamicrobium soli</name>
    <dbReference type="NCBI Taxonomy" id="1811518"/>
    <lineage>
        <taxon>Bacteria</taxon>
        <taxon>Pseudomonadati</taxon>
        <taxon>Pseudomonadota</taxon>
        <taxon>Alphaproteobacteria</taxon>
        <taxon>Hyphomicrobiales</taxon>
        <taxon>Phyllobacteriaceae</taxon>
        <taxon>Aquamicrobium</taxon>
    </lineage>
</organism>
<dbReference type="CDD" id="cd04301">
    <property type="entry name" value="NAT_SF"/>
    <property type="match status" value="1"/>
</dbReference>
<evidence type="ECO:0000313" key="4">
    <source>
        <dbReference type="EMBL" id="MFC3207995.1"/>
    </source>
</evidence>
<dbReference type="InterPro" id="IPR050832">
    <property type="entry name" value="Bact_Acetyltransf"/>
</dbReference>
<sequence>MRQAVSDDLSAVVDLTDLAYAPWTPLLGAPPVPVTEDYAPRIERGEVWLREEGADTTGLVVLERHADHAMIFSLVVAPAFQHRGLALVLLRWSEQQARDWGVPEIRLFASSKMERNLAIYARYGFHETGRGPHPYRQGWTIVNMAKSVDRPAA</sequence>
<reference evidence="5" key="1">
    <citation type="journal article" date="2019" name="Int. J. Syst. Evol. Microbiol.">
        <title>The Global Catalogue of Microorganisms (GCM) 10K type strain sequencing project: providing services to taxonomists for standard genome sequencing and annotation.</title>
        <authorList>
            <consortium name="The Broad Institute Genomics Platform"/>
            <consortium name="The Broad Institute Genome Sequencing Center for Infectious Disease"/>
            <person name="Wu L."/>
            <person name="Ma J."/>
        </authorList>
    </citation>
    <scope>NUCLEOTIDE SEQUENCE [LARGE SCALE GENOMIC DNA]</scope>
    <source>
        <strain evidence="5">KCTC 52165</strain>
    </source>
</reference>
<dbReference type="InterPro" id="IPR016181">
    <property type="entry name" value="Acyl_CoA_acyltransferase"/>
</dbReference>
<dbReference type="SUPFAM" id="SSF55729">
    <property type="entry name" value="Acyl-CoA N-acyltransferases (Nat)"/>
    <property type="match status" value="1"/>
</dbReference>
<dbReference type="Pfam" id="PF00583">
    <property type="entry name" value="Acetyltransf_1"/>
    <property type="match status" value="1"/>
</dbReference>
<dbReference type="Proteomes" id="UP001595583">
    <property type="component" value="Unassembled WGS sequence"/>
</dbReference>
<accession>A0ABV7KCU7</accession>
<protein>
    <submittedName>
        <fullName evidence="4">GNAT family N-acetyltransferase</fullName>
        <ecNumber evidence="4">2.3.-.-</ecNumber>
    </submittedName>
</protein>
<dbReference type="GO" id="GO:0016746">
    <property type="term" value="F:acyltransferase activity"/>
    <property type="evidence" value="ECO:0007669"/>
    <property type="project" value="UniProtKB-KW"/>
</dbReference>
<gene>
    <name evidence="4" type="ORF">ACFOHJ_17370</name>
</gene>
<proteinExistence type="predicted"/>
<keyword evidence="1 4" id="KW-0808">Transferase</keyword>
<dbReference type="PANTHER" id="PTHR43877">
    <property type="entry name" value="AMINOALKYLPHOSPHONATE N-ACETYLTRANSFERASE-RELATED-RELATED"/>
    <property type="match status" value="1"/>
</dbReference>
<dbReference type="Gene3D" id="3.40.630.30">
    <property type="match status" value="1"/>
</dbReference>
<comment type="caution">
    <text evidence="4">The sequence shown here is derived from an EMBL/GenBank/DDBJ whole genome shotgun (WGS) entry which is preliminary data.</text>
</comment>
<evidence type="ECO:0000313" key="5">
    <source>
        <dbReference type="Proteomes" id="UP001595583"/>
    </source>
</evidence>
<feature type="domain" description="N-acetyltransferase" evidence="3">
    <location>
        <begin position="1"/>
        <end position="149"/>
    </location>
</feature>
<evidence type="ECO:0000256" key="2">
    <source>
        <dbReference type="ARBA" id="ARBA00023315"/>
    </source>
</evidence>
<evidence type="ECO:0000259" key="3">
    <source>
        <dbReference type="PROSITE" id="PS51186"/>
    </source>
</evidence>
<keyword evidence="2 4" id="KW-0012">Acyltransferase</keyword>
<evidence type="ECO:0000256" key="1">
    <source>
        <dbReference type="ARBA" id="ARBA00022679"/>
    </source>
</evidence>
<dbReference type="EMBL" id="JBHRTK010000016">
    <property type="protein sequence ID" value="MFC3207995.1"/>
    <property type="molecule type" value="Genomic_DNA"/>
</dbReference>
<dbReference type="InterPro" id="IPR000182">
    <property type="entry name" value="GNAT_dom"/>
</dbReference>